<dbReference type="Proteomes" id="UP001419268">
    <property type="component" value="Unassembled WGS sequence"/>
</dbReference>
<evidence type="ECO:0000256" key="1">
    <source>
        <dbReference type="SAM" id="MobiDB-lite"/>
    </source>
</evidence>
<evidence type="ECO:0000313" key="3">
    <source>
        <dbReference type="Proteomes" id="UP001419268"/>
    </source>
</evidence>
<accession>A0AAP0EIH8</accession>
<keyword evidence="3" id="KW-1185">Reference proteome</keyword>
<sequence length="288" mass="31267">MEKNRVCVDEKNGKTVKHQTIVPVNCPPYITYDQWTQFKPERHIYWRKERDARSDTSTATFRPVPPFTWPSCSSTWPPRFWSWPAPTDRAAVAQWWCGGNGGDRDAKNGVTRAAARRYGPGDAGRLDGDRDPSAEAIAKSGMAEVAMAAAAVSDGGSAANRTADLSIAKSGDGGGRDGAGGEADRRICGQSNGGWSPPHLLRATVNQGPGSRTGVTGDGDGARKRRWWRRRHPREDERSRDGGGGGGGGRGCVRAGRCCVSHNRESRVVSRTTERDELCLAQPRETHN</sequence>
<feature type="compositionally biased region" description="Polar residues" evidence="1">
    <location>
        <begin position="204"/>
        <end position="214"/>
    </location>
</feature>
<feature type="compositionally biased region" description="Basic and acidic residues" evidence="1">
    <location>
        <begin position="262"/>
        <end position="288"/>
    </location>
</feature>
<evidence type="ECO:0000313" key="2">
    <source>
        <dbReference type="EMBL" id="KAK9094106.1"/>
    </source>
</evidence>
<reference evidence="2 3" key="1">
    <citation type="submission" date="2024-01" db="EMBL/GenBank/DDBJ databases">
        <title>Genome assemblies of Stephania.</title>
        <authorList>
            <person name="Yang L."/>
        </authorList>
    </citation>
    <scope>NUCLEOTIDE SEQUENCE [LARGE SCALE GENOMIC DNA]</scope>
    <source>
        <strain evidence="2">JXDWG</strain>
        <tissue evidence="2">Leaf</tissue>
    </source>
</reference>
<name>A0AAP0EIH8_9MAGN</name>
<feature type="region of interest" description="Disordered" evidence="1">
    <location>
        <begin position="166"/>
        <end position="288"/>
    </location>
</feature>
<proteinExistence type="predicted"/>
<organism evidence="2 3">
    <name type="scientific">Stephania cephalantha</name>
    <dbReference type="NCBI Taxonomy" id="152367"/>
    <lineage>
        <taxon>Eukaryota</taxon>
        <taxon>Viridiplantae</taxon>
        <taxon>Streptophyta</taxon>
        <taxon>Embryophyta</taxon>
        <taxon>Tracheophyta</taxon>
        <taxon>Spermatophyta</taxon>
        <taxon>Magnoliopsida</taxon>
        <taxon>Ranunculales</taxon>
        <taxon>Menispermaceae</taxon>
        <taxon>Menispermoideae</taxon>
        <taxon>Cissampelideae</taxon>
        <taxon>Stephania</taxon>
    </lineage>
</organism>
<dbReference type="EMBL" id="JBBNAG010000011">
    <property type="protein sequence ID" value="KAK9094106.1"/>
    <property type="molecule type" value="Genomic_DNA"/>
</dbReference>
<gene>
    <name evidence="2" type="ORF">Scep_025575</name>
</gene>
<feature type="compositionally biased region" description="Gly residues" evidence="1">
    <location>
        <begin position="171"/>
        <end position="181"/>
    </location>
</feature>
<feature type="compositionally biased region" description="Gly residues" evidence="1">
    <location>
        <begin position="242"/>
        <end position="251"/>
    </location>
</feature>
<feature type="compositionally biased region" description="Basic residues" evidence="1">
    <location>
        <begin position="223"/>
        <end position="232"/>
    </location>
</feature>
<protein>
    <submittedName>
        <fullName evidence="2">Uncharacterized protein</fullName>
    </submittedName>
</protein>
<dbReference type="AlphaFoldDB" id="A0AAP0EIH8"/>
<comment type="caution">
    <text evidence="2">The sequence shown here is derived from an EMBL/GenBank/DDBJ whole genome shotgun (WGS) entry which is preliminary data.</text>
</comment>